<dbReference type="OrthoDB" id="60433at2759"/>
<keyword evidence="2 4" id="KW-0040">ANK repeat</keyword>
<feature type="compositionally biased region" description="Low complexity" evidence="5">
    <location>
        <begin position="187"/>
        <end position="200"/>
    </location>
</feature>
<feature type="compositionally biased region" description="Low complexity" evidence="5">
    <location>
        <begin position="123"/>
        <end position="143"/>
    </location>
</feature>
<dbReference type="KEGG" id="foc:113202392"/>
<gene>
    <name evidence="8" type="primary">LOC113202392</name>
</gene>
<name>A0A9C6TTS3_FRAOC</name>
<dbReference type="SMART" id="SM00248">
    <property type="entry name" value="ANK"/>
    <property type="match status" value="2"/>
</dbReference>
<evidence type="ECO:0000256" key="5">
    <source>
        <dbReference type="SAM" id="MobiDB-lite"/>
    </source>
</evidence>
<dbReference type="InterPro" id="IPR002110">
    <property type="entry name" value="Ankyrin_rpt"/>
</dbReference>
<sequence length="573" mass="63617">MSVPTELSLEAVKKFMLENGGKVTNHDLVKHFKQFLTNPVNRVEAREHFKEIVNVVATIRTEEGEKFLVLKKKYREPENYESSLLPSFPTSPVPSESLSLNPNYESVCSFSPLQYSHLATSNTSLYTSPSQPYSQSPDPMSPSRAPPPYRAPPPPVVSPTRGPPPAPHILMPPPPPPSNKGRPPPITALLSEEAATAELARQSSIDSIDGADDPSTAPPVPPRRKSSVKSLKMDSNKENCSENLSDPKKRPKSDDFDSKRNSLAESEAEHKISVRDAMQKFNRLASENELQRAHPPSRKKPDKQAAGARTVPEDDAVSVTLLDPKSREWLVRASQCDYQSLHKLSAENPRLATFKDPTSGYTALHWAAKHGNEDVIKLIAGTHQADVNVRSNGGYTPLHIAMQFGHEDIHNLLVQVYSADPNVRDWSGRKPRQYQMNQGTSVSADTFRKIKAKKKHAEKDSGFLRIGSLNVRVKRTTEAFSNFLGVGQQNTEKIHKNWGSADNVQQVQGDRRMMPPPQFAPIKKRKSKRAQDFATSHSTPSTPSQPRASIMENERDSDSDTAAGFDSNWQNVL</sequence>
<organism evidence="7 8">
    <name type="scientific">Frankliniella occidentalis</name>
    <name type="common">Western flower thrips</name>
    <name type="synonym">Euthrips occidentalis</name>
    <dbReference type="NCBI Taxonomy" id="133901"/>
    <lineage>
        <taxon>Eukaryota</taxon>
        <taxon>Metazoa</taxon>
        <taxon>Ecdysozoa</taxon>
        <taxon>Arthropoda</taxon>
        <taxon>Hexapoda</taxon>
        <taxon>Insecta</taxon>
        <taxon>Pterygota</taxon>
        <taxon>Neoptera</taxon>
        <taxon>Paraneoptera</taxon>
        <taxon>Thysanoptera</taxon>
        <taxon>Terebrantia</taxon>
        <taxon>Thripoidea</taxon>
        <taxon>Thripidae</taxon>
        <taxon>Frankliniella</taxon>
    </lineage>
</organism>
<keyword evidence="7" id="KW-1185">Reference proteome</keyword>
<dbReference type="GeneID" id="113202392"/>
<dbReference type="Gene3D" id="1.25.40.20">
    <property type="entry name" value="Ankyrin repeat-containing domain"/>
    <property type="match status" value="1"/>
</dbReference>
<dbReference type="Pfam" id="PF25877">
    <property type="entry name" value="WHD_SOWAH"/>
    <property type="match status" value="1"/>
</dbReference>
<feature type="repeat" description="ANK" evidence="4">
    <location>
        <begin position="393"/>
        <end position="415"/>
    </location>
</feature>
<protein>
    <submittedName>
        <fullName evidence="8">Ankyrin repeat domain-containing protein SOWAHB</fullName>
    </submittedName>
</protein>
<dbReference type="SUPFAM" id="SSF48403">
    <property type="entry name" value="Ankyrin repeat"/>
    <property type="match status" value="1"/>
</dbReference>
<feature type="compositionally biased region" description="Low complexity" evidence="5">
    <location>
        <begin position="535"/>
        <end position="546"/>
    </location>
</feature>
<evidence type="ECO:0000256" key="4">
    <source>
        <dbReference type="PROSITE-ProRule" id="PRU00023"/>
    </source>
</evidence>
<evidence type="ECO:0000259" key="6">
    <source>
        <dbReference type="Pfam" id="PF25877"/>
    </source>
</evidence>
<accession>A0A9C6TTS3</accession>
<reference evidence="8" key="2">
    <citation type="submission" date="2025-08" db="UniProtKB">
        <authorList>
            <consortium name="RefSeq"/>
        </authorList>
    </citation>
    <scope>IDENTIFICATION</scope>
    <source>
        <tissue evidence="8">Whole organism</tissue>
    </source>
</reference>
<comment type="similarity">
    <text evidence="3">Belongs to the SOWAH family.</text>
</comment>
<feature type="region of interest" description="Disordered" evidence="5">
    <location>
        <begin position="123"/>
        <end position="274"/>
    </location>
</feature>
<feature type="repeat" description="ANK" evidence="4">
    <location>
        <begin position="359"/>
        <end position="392"/>
    </location>
</feature>
<feature type="compositionally biased region" description="Basic and acidic residues" evidence="5">
    <location>
        <begin position="231"/>
        <end position="274"/>
    </location>
</feature>
<evidence type="ECO:0000256" key="3">
    <source>
        <dbReference type="ARBA" id="ARBA00038122"/>
    </source>
</evidence>
<dbReference type="InterPro" id="IPR036770">
    <property type="entry name" value="Ankyrin_rpt-contain_sf"/>
</dbReference>
<dbReference type="PANTHER" id="PTHR14491">
    <property type="entry name" value="SOSONDOWAH, ISOFORM G"/>
    <property type="match status" value="1"/>
</dbReference>
<dbReference type="Pfam" id="PF12796">
    <property type="entry name" value="Ank_2"/>
    <property type="match status" value="1"/>
</dbReference>
<reference evidence="8" key="1">
    <citation type="journal article" date="2018" name="Proc. Natl. Acad. Sci. U.S.A.">
        <title>Phylogenomics and the evolution of hemipteroid insects.</title>
        <authorList>
            <person name="Johnson K.P."/>
            <person name="Dietrich C.H."/>
            <person name="Friedrich F."/>
            <person name="Beutel R.G."/>
            <person name="Wipfler B."/>
            <person name="Peters R.S."/>
            <person name="Allen J.M."/>
            <person name="Petersen M."/>
            <person name="Donath A."/>
            <person name="Walden K.K."/>
            <person name="Kozlov A.M."/>
            <person name="Podsiadlowski L."/>
            <person name="Mayer C."/>
            <person name="Meusemann K."/>
            <person name="Vasilikopoulos A."/>
            <person name="Waterhouse R.M."/>
            <person name="Cameron S.L."/>
            <person name="Weirauch C."/>
            <person name="Swanson D.R."/>
            <person name="Percy D.M."/>
            <person name="Hardy N.B."/>
            <person name="Terry I."/>
            <person name="Liu S."/>
            <person name="Zhou X."/>
            <person name="Misof B."/>
            <person name="Robertson H.M."/>
            <person name="Yoshizawa K."/>
        </authorList>
    </citation>
    <scope>NUCLEOTIDE SEQUENCE</scope>
    <source>
        <tissue evidence="8">Whole organism</tissue>
    </source>
</reference>
<dbReference type="Proteomes" id="UP000504606">
    <property type="component" value="Unplaced"/>
</dbReference>
<dbReference type="AlphaFoldDB" id="A0A9C6TTS3"/>
<feature type="region of interest" description="Disordered" evidence="5">
    <location>
        <begin position="287"/>
        <end position="318"/>
    </location>
</feature>
<dbReference type="CTD" id="39438"/>
<keyword evidence="1" id="KW-0677">Repeat</keyword>
<dbReference type="InterPro" id="IPR058889">
    <property type="entry name" value="WHD_SOWAHA-C"/>
</dbReference>
<feature type="compositionally biased region" description="Pro residues" evidence="5">
    <location>
        <begin position="144"/>
        <end position="186"/>
    </location>
</feature>
<feature type="region of interest" description="Disordered" evidence="5">
    <location>
        <begin position="507"/>
        <end position="573"/>
    </location>
</feature>
<dbReference type="PROSITE" id="PS50297">
    <property type="entry name" value="ANK_REP_REGION"/>
    <property type="match status" value="2"/>
</dbReference>
<dbReference type="RefSeq" id="XP_052122190.1">
    <property type="nucleotide sequence ID" value="XM_052266230.1"/>
</dbReference>
<proteinExistence type="inferred from homology"/>
<evidence type="ECO:0000313" key="8">
    <source>
        <dbReference type="RefSeq" id="XP_052122190.1"/>
    </source>
</evidence>
<evidence type="ECO:0000313" key="7">
    <source>
        <dbReference type="Proteomes" id="UP000504606"/>
    </source>
</evidence>
<evidence type="ECO:0000256" key="1">
    <source>
        <dbReference type="ARBA" id="ARBA00022737"/>
    </source>
</evidence>
<evidence type="ECO:0000256" key="2">
    <source>
        <dbReference type="ARBA" id="ARBA00023043"/>
    </source>
</evidence>
<dbReference type="PANTHER" id="PTHR14491:SF7">
    <property type="entry name" value="SOSONDOWAH, ISOFORM G"/>
    <property type="match status" value="1"/>
</dbReference>
<feature type="domain" description="SOWAHA-C winged helix-turn-helix" evidence="6">
    <location>
        <begin position="6"/>
        <end position="81"/>
    </location>
</feature>
<dbReference type="PROSITE" id="PS50088">
    <property type="entry name" value="ANK_REPEAT"/>
    <property type="match status" value="2"/>
</dbReference>